<comment type="caution">
    <text evidence="3">The sequence shown here is derived from an EMBL/GenBank/DDBJ whole genome shotgun (WGS) entry which is preliminary data.</text>
</comment>
<dbReference type="Pfam" id="PF04525">
    <property type="entry name" value="LOR"/>
    <property type="match status" value="1"/>
</dbReference>
<keyword evidence="2" id="KW-0472">Membrane</keyword>
<dbReference type="Proteomes" id="UP000655225">
    <property type="component" value="Unassembled WGS sequence"/>
</dbReference>
<dbReference type="EMBL" id="JABCRI010000012">
    <property type="protein sequence ID" value="KAF8396998.1"/>
    <property type="molecule type" value="Genomic_DNA"/>
</dbReference>
<proteinExistence type="inferred from homology"/>
<name>A0A834Z2K1_TETSI</name>
<keyword evidence="2" id="KW-0812">Transmembrane</keyword>
<evidence type="ECO:0000256" key="1">
    <source>
        <dbReference type="ARBA" id="ARBA00005437"/>
    </source>
</evidence>
<evidence type="ECO:0000313" key="4">
    <source>
        <dbReference type="Proteomes" id="UP000655225"/>
    </source>
</evidence>
<protein>
    <submittedName>
        <fullName evidence="3">Uncharacterized protein</fullName>
    </submittedName>
</protein>
<accession>A0A834Z2K1</accession>
<dbReference type="InterPro" id="IPR025659">
    <property type="entry name" value="Tubby-like_C"/>
</dbReference>
<dbReference type="AlphaFoldDB" id="A0A834Z2K1"/>
<dbReference type="SUPFAM" id="SSF54518">
    <property type="entry name" value="Tubby C-terminal domain-like"/>
    <property type="match status" value="1"/>
</dbReference>
<organism evidence="3 4">
    <name type="scientific">Tetracentron sinense</name>
    <name type="common">Spur-leaf</name>
    <dbReference type="NCBI Taxonomy" id="13715"/>
    <lineage>
        <taxon>Eukaryota</taxon>
        <taxon>Viridiplantae</taxon>
        <taxon>Streptophyta</taxon>
        <taxon>Embryophyta</taxon>
        <taxon>Tracheophyta</taxon>
        <taxon>Spermatophyta</taxon>
        <taxon>Magnoliopsida</taxon>
        <taxon>Trochodendrales</taxon>
        <taxon>Trochodendraceae</taxon>
        <taxon>Tetracentron</taxon>
    </lineage>
</organism>
<dbReference type="OrthoDB" id="770293at2759"/>
<feature type="transmembrane region" description="Helical" evidence="2">
    <location>
        <begin position="320"/>
        <end position="340"/>
    </location>
</feature>
<dbReference type="InterPro" id="IPR007612">
    <property type="entry name" value="LOR"/>
</dbReference>
<evidence type="ECO:0000256" key="2">
    <source>
        <dbReference type="SAM" id="Phobius"/>
    </source>
</evidence>
<keyword evidence="2" id="KW-1133">Transmembrane helix</keyword>
<dbReference type="InterPro" id="IPR038595">
    <property type="entry name" value="LOR_sf"/>
</dbReference>
<gene>
    <name evidence="3" type="ORF">HHK36_018636</name>
</gene>
<keyword evidence="4" id="KW-1185">Reference proteome</keyword>
<reference evidence="3 4" key="1">
    <citation type="submission" date="2020-04" db="EMBL/GenBank/DDBJ databases">
        <title>Plant Genome Project.</title>
        <authorList>
            <person name="Zhang R.-G."/>
        </authorList>
    </citation>
    <scope>NUCLEOTIDE SEQUENCE [LARGE SCALE GENOMIC DNA]</scope>
    <source>
        <strain evidence="3">YNK0</strain>
        <tissue evidence="3">Leaf</tissue>
    </source>
</reference>
<evidence type="ECO:0000313" key="3">
    <source>
        <dbReference type="EMBL" id="KAF8396998.1"/>
    </source>
</evidence>
<sequence length="344" mass="39130">MTLISPIRVSLPPLVCSEQKHGWHVSFSLPWLLAISVHPFLHARSQSLCLFFSCFLPFPLHLSPFDLFCDKMAAAAFEHPSNLAIPIDLFVSKKLVSLKYADLSFSDADDNLIFTVDDRSSKSTPRNKRVLLDAQGNPLFSIYRDDGGSWQGFRGDCMEWKDLIFRVERTLHSLSRTELEVFLVLENLEDSKSDFKLKGCPFQRSCTIYNGDSIVAQVASLELNIEATQLVFFFFFLLNNPVKLDWVTPNLLGSLSGSESWVQTGNLRIHELLKYGSLAAWRLGHYHSGMPHLELTRRMIDTNLLYKLGKVIVGRRKFRLTIFPGFSDHALVVALLVIFFDGRK</sequence>
<comment type="similarity">
    <text evidence="1">Belongs to the LOR family.</text>
</comment>
<dbReference type="PANTHER" id="PTHR31087">
    <property type="match status" value="1"/>
</dbReference>
<dbReference type="PANTHER" id="PTHR31087:SF85">
    <property type="entry name" value="PROTEIN LURP-ONE-RELATED 7"/>
    <property type="match status" value="1"/>
</dbReference>
<dbReference type="Gene3D" id="2.40.160.200">
    <property type="entry name" value="LURP1-related"/>
    <property type="match status" value="1"/>
</dbReference>